<evidence type="ECO:0000256" key="8">
    <source>
        <dbReference type="ARBA" id="ARBA00022741"/>
    </source>
</evidence>
<dbReference type="InterPro" id="IPR050173">
    <property type="entry name" value="ABC_transporter_C-like"/>
</dbReference>
<comment type="similarity">
    <text evidence="2">Belongs to the ABC transporter superfamily. ABCC family. Conjugate transporter (TC 3.A.1.208) subfamily.</text>
</comment>
<feature type="domain" description="ABC transporter" evidence="16">
    <location>
        <begin position="1287"/>
        <end position="1533"/>
    </location>
</feature>
<keyword evidence="11 15" id="KW-1133">Transmembrane helix</keyword>
<dbReference type="FunFam" id="3.40.50.300:FF:000450">
    <property type="entry name" value="ABC transporter C family member 2"/>
    <property type="match status" value="1"/>
</dbReference>
<keyword evidence="8" id="KW-0547">Nucleotide-binding</keyword>
<evidence type="ECO:0000256" key="6">
    <source>
        <dbReference type="ARBA" id="ARBA00022692"/>
    </source>
</evidence>
<dbReference type="EMBL" id="BDGI01000016">
    <property type="protein sequence ID" value="GAV27031.1"/>
    <property type="molecule type" value="Genomic_DNA"/>
</dbReference>
<dbReference type="Pfam" id="PF00664">
    <property type="entry name" value="ABC_membrane"/>
    <property type="match status" value="2"/>
</dbReference>
<dbReference type="GO" id="GO:0000329">
    <property type="term" value="C:fungal-type vacuole membrane"/>
    <property type="evidence" value="ECO:0007669"/>
    <property type="project" value="UniProtKB-ARBA"/>
</dbReference>
<keyword evidence="12 15" id="KW-0472">Membrane</keyword>
<keyword evidence="7" id="KW-0677">Repeat</keyword>
<dbReference type="SUPFAM" id="SSF52540">
    <property type="entry name" value="P-loop containing nucleoside triphosphate hydrolases"/>
    <property type="match status" value="2"/>
</dbReference>
<evidence type="ECO:0000256" key="9">
    <source>
        <dbReference type="ARBA" id="ARBA00022840"/>
    </source>
</evidence>
<dbReference type="FunFam" id="3.40.50.300:FF:000565">
    <property type="entry name" value="ABC bile acid transporter"/>
    <property type="match status" value="1"/>
</dbReference>
<feature type="compositionally biased region" description="Basic and acidic residues" evidence="14">
    <location>
        <begin position="871"/>
        <end position="882"/>
    </location>
</feature>
<keyword evidence="9" id="KW-0067">ATP-binding</keyword>
<dbReference type="InterPro" id="IPR036640">
    <property type="entry name" value="ABC1_TM_sf"/>
</dbReference>
<reference evidence="18 19" key="1">
    <citation type="submission" date="2016-08" db="EMBL/GenBank/DDBJ databases">
        <title>Whole genome shotgun sequence of Pichia membranifaciens KS47-1.</title>
        <authorList>
            <person name="Konishi M."/>
            <person name="Ishida M."/>
            <person name="Arakawa T."/>
            <person name="Kato Y."/>
            <person name="Horiuchi J."/>
        </authorList>
    </citation>
    <scope>NUCLEOTIDE SEQUENCE [LARGE SCALE GENOMIC DNA]</scope>
    <source>
        <strain evidence="18 19">KS47-1</strain>
    </source>
</reference>
<dbReference type="SMART" id="SM00382">
    <property type="entry name" value="AAA"/>
    <property type="match status" value="2"/>
</dbReference>
<dbReference type="Gene3D" id="3.40.50.300">
    <property type="entry name" value="P-loop containing nucleotide triphosphate hydrolases"/>
    <property type="match status" value="2"/>
</dbReference>
<organism evidence="18 19">
    <name type="scientific">Pichia membranifaciens</name>
    <dbReference type="NCBI Taxonomy" id="4926"/>
    <lineage>
        <taxon>Eukaryota</taxon>
        <taxon>Fungi</taxon>
        <taxon>Dikarya</taxon>
        <taxon>Ascomycota</taxon>
        <taxon>Saccharomycotina</taxon>
        <taxon>Pichiomycetes</taxon>
        <taxon>Pichiales</taxon>
        <taxon>Pichiaceae</taxon>
        <taxon>Pichia</taxon>
    </lineage>
</organism>
<feature type="transmembrane region" description="Helical" evidence="15">
    <location>
        <begin position="204"/>
        <end position="224"/>
    </location>
</feature>
<dbReference type="GO" id="GO:0005524">
    <property type="term" value="F:ATP binding"/>
    <property type="evidence" value="ECO:0007669"/>
    <property type="project" value="UniProtKB-KW"/>
</dbReference>
<comment type="function">
    <text evidence="13">Cooperates for the ATP-dependent vacuolar transport of bilirubin and glutathione conjugates.</text>
</comment>
<feature type="transmembrane region" description="Helical" evidence="15">
    <location>
        <begin position="103"/>
        <end position="124"/>
    </location>
</feature>
<dbReference type="GO" id="GO:0016887">
    <property type="term" value="F:ATP hydrolysis activity"/>
    <property type="evidence" value="ECO:0007669"/>
    <property type="project" value="InterPro"/>
</dbReference>
<dbReference type="Gene3D" id="1.20.1560.10">
    <property type="entry name" value="ABC transporter type 1, transmembrane domain"/>
    <property type="match status" value="2"/>
</dbReference>
<evidence type="ECO:0000256" key="10">
    <source>
        <dbReference type="ARBA" id="ARBA00022967"/>
    </source>
</evidence>
<feature type="transmembrane region" description="Helical" evidence="15">
    <location>
        <begin position="1093"/>
        <end position="1118"/>
    </location>
</feature>
<comment type="caution">
    <text evidence="18">The sequence shown here is derived from an EMBL/GenBank/DDBJ whole genome shotgun (WGS) entry which is preliminary data.</text>
</comment>
<dbReference type="FunFam" id="1.20.1560.10:FF:000001">
    <property type="entry name" value="ATP-binding cassette subfamily C member 1"/>
    <property type="match status" value="1"/>
</dbReference>
<dbReference type="CDD" id="cd18603">
    <property type="entry name" value="ABC_6TM_MRP1_2_3_6_D2_like"/>
    <property type="match status" value="1"/>
</dbReference>
<dbReference type="GO" id="GO:0042144">
    <property type="term" value="P:vacuole fusion, non-autophagic"/>
    <property type="evidence" value="ECO:0007669"/>
    <property type="project" value="UniProtKB-ARBA"/>
</dbReference>
<keyword evidence="4" id="KW-0597">Phosphoprotein</keyword>
<name>A0A1Q2YBZ7_9ASCO</name>
<feature type="domain" description="ABC transmembrane type-1" evidence="17">
    <location>
        <begin position="315"/>
        <end position="602"/>
    </location>
</feature>
<comment type="subcellular location">
    <subcellularLocation>
        <location evidence="1">Vacuole membrane</location>
        <topology evidence="1">Multi-pass membrane protein</topology>
    </subcellularLocation>
</comment>
<dbReference type="FunFam" id="1.20.1560.10:FF:000020">
    <property type="entry name" value="ABC metal ion transporter"/>
    <property type="match status" value="1"/>
</dbReference>
<evidence type="ECO:0000256" key="13">
    <source>
        <dbReference type="ARBA" id="ARBA00053425"/>
    </source>
</evidence>
<dbReference type="InterPro" id="IPR056227">
    <property type="entry name" value="TMD0_ABC"/>
</dbReference>
<dbReference type="Pfam" id="PF24357">
    <property type="entry name" value="TMD0_ABC"/>
    <property type="match status" value="1"/>
</dbReference>
<feature type="transmembrane region" description="Helical" evidence="15">
    <location>
        <begin position="176"/>
        <end position="192"/>
    </location>
</feature>
<evidence type="ECO:0000256" key="15">
    <source>
        <dbReference type="SAM" id="Phobius"/>
    </source>
</evidence>
<dbReference type="PROSITE" id="PS00211">
    <property type="entry name" value="ABC_TRANSPORTER_1"/>
    <property type="match status" value="2"/>
</dbReference>
<evidence type="ECO:0000256" key="11">
    <source>
        <dbReference type="ARBA" id="ARBA00022989"/>
    </source>
</evidence>
<dbReference type="InterPro" id="IPR017871">
    <property type="entry name" value="ABC_transporter-like_CS"/>
</dbReference>
<dbReference type="PROSITE" id="PS50929">
    <property type="entry name" value="ABC_TM1F"/>
    <property type="match status" value="2"/>
</dbReference>
<gene>
    <name evidence="18" type="ORF">PMKS-000492</name>
</gene>
<evidence type="ECO:0000256" key="3">
    <source>
        <dbReference type="ARBA" id="ARBA00022448"/>
    </source>
</evidence>
<evidence type="ECO:0000259" key="17">
    <source>
        <dbReference type="PROSITE" id="PS50929"/>
    </source>
</evidence>
<evidence type="ECO:0000259" key="16">
    <source>
        <dbReference type="PROSITE" id="PS50893"/>
    </source>
</evidence>
<dbReference type="InterPro" id="IPR003439">
    <property type="entry name" value="ABC_transporter-like_ATP-bd"/>
</dbReference>
<sequence length="1542" mass="174393">MFQFDLNGLFPVQYFEATSYLWEDESLWNASGFSPAGNLTEPVIQCGCHDGEGYQWISHLADPSPCLLNGLLLNILSAYFLIHSFWVIHKLRKQKNISSKPDYIFAFKLLLIVSQIFLQLGIVILTTKKSQDAYPPYSVFSDSVWWSTILTFISLLVSLVFSYIEFFKTYVGQSPLIIFWFFCSAIGFLRVVNSSLRHYPPTDAFLLSAFAVNSLLIFILEVNFAPKLNLDATESYSIYDYSNIFSKLTFTWMTPLMRKGYQKFLLQSDLPPLPNFLKSKLLSSVLDKNWIFESNNSDNPSLFRALVKSFGGPFFVGAIFKFIQDCIAFTQPQLLKQLIIFVNDYDNDPSIPLTRGFMIVVSMFSLSVIQTASLHQYFERVYDTSIKVKSALTALVYQKSLNLSIEAKKAKTTGDIVNLMSVDTQRLQDVCQTLQLIWSGPFQIILCLISLYNLLGNAMWVGVCILVITVPLNTRIFKFQKKLQKDQMKVKDERTGLISEILNNIKSLKLYAWEIPYREKLTYVRNEKELKNLKKIGIFQAANQFIFNSTPFMVSCSTFAMFIIMYNGTPLTTDLVFTALALFNLLGFPLMTLPWTIGNIIESQVALSRLTEFLCSDEIEDDVINRHPPAKSVGDVSVKVEGADFLWSRTPYKTALVNINYTAYKGQLSCVLGKVGSGKSALIQALLGGLHRTNGIASIAGSIAYVPQTAWIMNGTIKENILFGCKFDPDFYHKTIHACALSQDLEILPDGDETQVGEKGISMSGGQKARLSLARAVYARADVYLLDDILSAVDEHVGKHISNNVLGPNGLLKNKCRILATNSMAVFKYSDYLTLMADGRIVEEGSYNDIVLSKNKTSLLYKLIKEYGRKDSTQRDKRKEGQVSEPVSELSSAIGMSATPSTDVLLEEVKGVKGDFRKAELEDFKVDIQNQEKVQENAGRSETHEQGKVDWNVYLTYAKACGVGHVLLLIAFIVTAMALSVTSNIWLKHWSEINTAVGANPEPWKYLGIYFLFCLSAVFCTMCQSLVQWLLCSISGSKYLHEIMLSSVLRAPMQFFETTPIGRILNRFSNDIYKIDETLFRVFSMFFSNSIKVLFTILVIIYSTWQFIFFVVPMFFIYRFYQKYYLYTSRELKRLESVSKSPIYAHFQETLTGVSVIKAYDQTQRFTFLNQYKMDVNMSAYHPSVTANRWLAVRLELLGSFIILGSSGLLILTLRSGRVTPGLVGLSVSYALQVTQALNWIVRMTVDIESNIVSVERVMEYAALPHEAPEVIDDKRPSTNWPFNGEIEFKNYSTRYRADLDLVLRDINLSVKKREKIGIVGRTGAGKSSLTLAIFRIIEAVGGHIEIDDVNTSMIGLYDLRSKLSIIPQDSQIFRGTIRSNLDPVDQYNDEDLWEALSLSHLKEHVQRMYDEYENKEEIGFNGLLVPISEGGSNLSAGQRQLMCLARALTKKNCKVLILDEATANVDVDTDSIVQQTIRSAFEDRTILTIAHRLNTIIDSDRIIVLEQGRVKEFDTPENLLKDTRSIFFSLCEEGGLVSREE</sequence>
<dbReference type="GO" id="GO:0042592">
    <property type="term" value="P:homeostatic process"/>
    <property type="evidence" value="ECO:0007669"/>
    <property type="project" value="UniProtKB-ARBA"/>
</dbReference>
<feature type="transmembrane region" description="Helical" evidence="15">
    <location>
        <begin position="434"/>
        <end position="452"/>
    </location>
</feature>
<dbReference type="CDD" id="cd03244">
    <property type="entry name" value="ABCC_MRP_domain2"/>
    <property type="match status" value="1"/>
</dbReference>
<keyword evidence="19" id="KW-1185">Reference proteome</keyword>
<dbReference type="SUPFAM" id="SSF90123">
    <property type="entry name" value="ABC transporter transmembrane region"/>
    <property type="match status" value="2"/>
</dbReference>
<evidence type="ECO:0000256" key="2">
    <source>
        <dbReference type="ARBA" id="ARBA00009726"/>
    </source>
</evidence>
<evidence type="ECO:0000256" key="1">
    <source>
        <dbReference type="ARBA" id="ARBA00004128"/>
    </source>
</evidence>
<evidence type="ECO:0000256" key="14">
    <source>
        <dbReference type="SAM" id="MobiDB-lite"/>
    </source>
</evidence>
<dbReference type="Pfam" id="PF00005">
    <property type="entry name" value="ABC_tran"/>
    <property type="match status" value="2"/>
</dbReference>
<feature type="transmembrane region" description="Helical" evidence="15">
    <location>
        <begin position="545"/>
        <end position="569"/>
    </location>
</feature>
<dbReference type="InterPro" id="IPR027417">
    <property type="entry name" value="P-loop_NTPase"/>
</dbReference>
<dbReference type="OrthoDB" id="6500128at2759"/>
<dbReference type="InterPro" id="IPR011527">
    <property type="entry name" value="ABC1_TM_dom"/>
</dbReference>
<keyword evidence="6 15" id="KW-0812">Transmembrane</keyword>
<feature type="transmembrane region" description="Helical" evidence="15">
    <location>
        <begin position="458"/>
        <end position="477"/>
    </location>
</feature>
<evidence type="ECO:0000313" key="18">
    <source>
        <dbReference type="EMBL" id="GAV27031.1"/>
    </source>
</evidence>
<dbReference type="PANTHER" id="PTHR24223">
    <property type="entry name" value="ATP-BINDING CASSETTE SUB-FAMILY C"/>
    <property type="match status" value="1"/>
</dbReference>
<dbReference type="PROSITE" id="PS50893">
    <property type="entry name" value="ABC_TRANSPORTER_2"/>
    <property type="match status" value="2"/>
</dbReference>
<feature type="region of interest" description="Disordered" evidence="14">
    <location>
        <begin position="871"/>
        <end position="890"/>
    </location>
</feature>
<feature type="transmembrane region" description="Helical" evidence="15">
    <location>
        <begin position="1007"/>
        <end position="1031"/>
    </location>
</feature>
<evidence type="ECO:0000256" key="7">
    <source>
        <dbReference type="ARBA" id="ARBA00022737"/>
    </source>
</evidence>
<accession>A0A1Q2YBZ7</accession>
<dbReference type="CDD" id="cd03250">
    <property type="entry name" value="ABCC_MRP_domain1"/>
    <property type="match status" value="1"/>
</dbReference>
<evidence type="ECO:0008006" key="20">
    <source>
        <dbReference type="Google" id="ProtNLM"/>
    </source>
</evidence>
<feature type="transmembrane region" description="Helical" evidence="15">
    <location>
        <begin position="966"/>
        <end position="987"/>
    </location>
</feature>
<evidence type="ECO:0000256" key="12">
    <source>
        <dbReference type="ARBA" id="ARBA00023136"/>
    </source>
</evidence>
<evidence type="ECO:0000256" key="5">
    <source>
        <dbReference type="ARBA" id="ARBA00022554"/>
    </source>
</evidence>
<dbReference type="PANTHER" id="PTHR24223:SF443">
    <property type="entry name" value="MULTIDRUG-RESISTANCE LIKE PROTEIN 1, ISOFORM I"/>
    <property type="match status" value="1"/>
</dbReference>
<dbReference type="CDD" id="cd18595">
    <property type="entry name" value="ABC_6TM_MRP1_2_3_6_D1_like"/>
    <property type="match status" value="1"/>
</dbReference>
<feature type="domain" description="ABC transmembrane type-1" evidence="17">
    <location>
        <begin position="967"/>
        <end position="1250"/>
    </location>
</feature>
<keyword evidence="5" id="KW-0926">Vacuole</keyword>
<feature type="transmembrane region" description="Helical" evidence="15">
    <location>
        <begin position="575"/>
        <end position="597"/>
    </location>
</feature>
<dbReference type="GO" id="GO:0140359">
    <property type="term" value="F:ABC-type transporter activity"/>
    <property type="evidence" value="ECO:0007669"/>
    <property type="project" value="InterPro"/>
</dbReference>
<feature type="transmembrane region" description="Helical" evidence="15">
    <location>
        <begin position="71"/>
        <end position="91"/>
    </location>
</feature>
<feature type="domain" description="ABC transporter" evidence="16">
    <location>
        <begin position="640"/>
        <end position="863"/>
    </location>
</feature>
<evidence type="ECO:0000313" key="19">
    <source>
        <dbReference type="Proteomes" id="UP000186136"/>
    </source>
</evidence>
<keyword evidence="10" id="KW-1278">Translocase</keyword>
<proteinExistence type="inferred from homology"/>
<keyword evidence="3" id="KW-0813">Transport</keyword>
<evidence type="ECO:0000256" key="4">
    <source>
        <dbReference type="ARBA" id="ARBA00022553"/>
    </source>
</evidence>
<dbReference type="Proteomes" id="UP000186136">
    <property type="component" value="Unassembled WGS sequence"/>
</dbReference>
<dbReference type="InterPro" id="IPR003593">
    <property type="entry name" value="AAA+_ATPase"/>
</dbReference>
<feature type="transmembrane region" description="Helical" evidence="15">
    <location>
        <begin position="144"/>
        <end position="164"/>
    </location>
</feature>
<protein>
    <recommendedName>
        <fullName evidence="20">Metal resistance protein YCF1</fullName>
    </recommendedName>
</protein>